<dbReference type="InterPro" id="IPR006578">
    <property type="entry name" value="MADF-dom"/>
</dbReference>
<accession>A0ABN7ABD9</accession>
<dbReference type="InterPro" id="IPR004210">
    <property type="entry name" value="BESS_motif"/>
</dbReference>
<dbReference type="Proteomes" id="UP001307889">
    <property type="component" value="Chromosome 1"/>
</dbReference>
<keyword evidence="4" id="KW-1185">Reference proteome</keyword>
<evidence type="ECO:0000256" key="1">
    <source>
        <dbReference type="SAM" id="MobiDB-lite"/>
    </source>
</evidence>
<protein>
    <recommendedName>
        <fullName evidence="2">MADF domain-containing protein</fullName>
    </recommendedName>
</protein>
<feature type="compositionally biased region" description="Polar residues" evidence="1">
    <location>
        <begin position="249"/>
        <end position="258"/>
    </location>
</feature>
<evidence type="ECO:0000313" key="3">
    <source>
        <dbReference type="EMBL" id="BES89343.1"/>
    </source>
</evidence>
<dbReference type="PANTHER" id="PTHR12243:SF67">
    <property type="entry name" value="COREPRESSOR OF PANGOLIN, ISOFORM A-RELATED"/>
    <property type="match status" value="1"/>
</dbReference>
<proteinExistence type="predicted"/>
<dbReference type="PROSITE" id="PS51029">
    <property type="entry name" value="MADF"/>
    <property type="match status" value="1"/>
</dbReference>
<feature type="domain" description="MADF" evidence="2">
    <location>
        <begin position="5"/>
        <end position="96"/>
    </location>
</feature>
<sequence length="279" mass="32381">MVEELLIEKVRHYVFLYDKTHEDYRDSNVRQAAWKEIGKELQMSGPAAKEMWDKLRRCFTNARNRHLEVKKSGLCPKKRVVWKFENQMAFLLPFLETRKTHSNPNETQDEFQDYSAEITKFENRLPVKVSSDPEDNDESTFEEHLFKTQETEAAQVSDLEISHRKKRTEPINKSARVQLHPAAILEETAPPRKRKIEIGPSQGSKCLEGLDDMDLFFLSMARMTKKLPVLEQARIKLELSNLVLSAEIQNQQSSSSNPYRKHDYRFAGHRSPSAGSSTE</sequence>
<organism evidence="3 4">
    <name type="scientific">Nesidiocoris tenuis</name>
    <dbReference type="NCBI Taxonomy" id="355587"/>
    <lineage>
        <taxon>Eukaryota</taxon>
        <taxon>Metazoa</taxon>
        <taxon>Ecdysozoa</taxon>
        <taxon>Arthropoda</taxon>
        <taxon>Hexapoda</taxon>
        <taxon>Insecta</taxon>
        <taxon>Pterygota</taxon>
        <taxon>Neoptera</taxon>
        <taxon>Paraneoptera</taxon>
        <taxon>Hemiptera</taxon>
        <taxon>Heteroptera</taxon>
        <taxon>Panheteroptera</taxon>
        <taxon>Cimicomorpha</taxon>
        <taxon>Miridae</taxon>
        <taxon>Dicyphina</taxon>
        <taxon>Nesidiocoris</taxon>
    </lineage>
</organism>
<evidence type="ECO:0000313" key="4">
    <source>
        <dbReference type="Proteomes" id="UP001307889"/>
    </source>
</evidence>
<name>A0ABN7ABD9_9HEMI</name>
<gene>
    <name evidence="3" type="ORF">NTJ_02151</name>
</gene>
<dbReference type="Pfam" id="PF02944">
    <property type="entry name" value="BESS"/>
    <property type="match status" value="1"/>
</dbReference>
<reference evidence="3 4" key="1">
    <citation type="submission" date="2023-09" db="EMBL/GenBank/DDBJ databases">
        <title>Nesidiocoris tenuis whole genome shotgun sequence.</title>
        <authorList>
            <person name="Shibata T."/>
            <person name="Shimoda M."/>
            <person name="Kobayashi T."/>
            <person name="Uehara T."/>
        </authorList>
    </citation>
    <scope>NUCLEOTIDE SEQUENCE [LARGE SCALE GENOMIC DNA]</scope>
    <source>
        <strain evidence="3 4">Japan</strain>
    </source>
</reference>
<dbReference type="Pfam" id="PF10545">
    <property type="entry name" value="MADF_DNA_bdg"/>
    <property type="match status" value="1"/>
</dbReference>
<dbReference type="SMART" id="SM00595">
    <property type="entry name" value="MADF"/>
    <property type="match status" value="1"/>
</dbReference>
<evidence type="ECO:0000259" key="2">
    <source>
        <dbReference type="PROSITE" id="PS51029"/>
    </source>
</evidence>
<feature type="region of interest" description="Disordered" evidence="1">
    <location>
        <begin position="249"/>
        <end position="279"/>
    </location>
</feature>
<dbReference type="InterPro" id="IPR039353">
    <property type="entry name" value="TF_Adf1"/>
</dbReference>
<dbReference type="EMBL" id="AP028909">
    <property type="protein sequence ID" value="BES89343.1"/>
    <property type="molecule type" value="Genomic_DNA"/>
</dbReference>
<dbReference type="PANTHER" id="PTHR12243">
    <property type="entry name" value="MADF DOMAIN TRANSCRIPTION FACTOR"/>
    <property type="match status" value="1"/>
</dbReference>